<name>A0A482GFR5_BPGOS</name>
<dbReference type="Proteomes" id="UP000294673">
    <property type="component" value="Segment"/>
</dbReference>
<protein>
    <recommendedName>
        <fullName evidence="3">Virion structural protein</fullName>
    </recommendedName>
</protein>
<accession>A0A482GFR5</accession>
<dbReference type="Pfam" id="PF25613">
    <property type="entry name" value="DUF7941"/>
    <property type="match status" value="1"/>
</dbReference>
<organism evidence="1 2">
    <name type="scientific">Escherichia phage vB_EcoM_Goslar</name>
    <dbReference type="NCBI Taxonomy" id="2502409"/>
    <lineage>
        <taxon>Viruses</taxon>
        <taxon>Duplodnaviria</taxon>
        <taxon>Heunggongvirae</taxon>
        <taxon>Uroviricota</taxon>
        <taxon>Caudoviricetes</taxon>
        <taxon>Chimalliviridae</taxon>
        <taxon>Goslarvirus</taxon>
        <taxon>Goslarvirus goslar</taxon>
    </lineage>
</organism>
<gene>
    <name evidence="1" type="ORF">Goslar_00034</name>
</gene>
<evidence type="ECO:0000313" key="2">
    <source>
        <dbReference type="Proteomes" id="UP000294673"/>
    </source>
</evidence>
<organismHost>
    <name type="scientific">Escherichia coli</name>
    <dbReference type="NCBI Taxonomy" id="562"/>
</organismHost>
<reference evidence="1 2" key="1">
    <citation type="submission" date="2018-12" db="EMBL/GenBank/DDBJ databases">
        <title>Still something new to discover - new insights into E. coli phage diversity and taxonomy.</title>
        <authorList>
            <person name="Korf I.H.E."/>
            <person name="Adriaennsens E."/>
            <person name="Dreiseikelmann B."/>
            <person name="Kropinski A."/>
            <person name="Nimtz M."/>
            <person name="Meier-Kolthoff J.P."/>
            <person name="Rohde M."/>
            <person name="van Raaij M."/>
            <person name="Wittmann J."/>
        </authorList>
    </citation>
    <scope>NUCLEOTIDE SEQUENCE [LARGE SCALE GENOMIC DNA]</scope>
</reference>
<keyword evidence="2" id="KW-1185">Reference proteome</keyword>
<dbReference type="InterPro" id="IPR057701">
    <property type="entry name" value="DUF7941"/>
</dbReference>
<evidence type="ECO:0008006" key="3">
    <source>
        <dbReference type="Google" id="ProtNLM"/>
    </source>
</evidence>
<dbReference type="EMBL" id="MK327938">
    <property type="protein sequence ID" value="QBO63827.1"/>
    <property type="molecule type" value="Genomic_DNA"/>
</dbReference>
<evidence type="ECO:0000313" key="1">
    <source>
        <dbReference type="EMBL" id="QBO63827.1"/>
    </source>
</evidence>
<proteinExistence type="predicted"/>
<sequence length="311" mass="34058">MSDTVTTIDDTELYPVDVSLPSSDLVYGLINHDNPPQNGEHVLTPELLVLGTPTTNQSAYERDTQITATATAKLTELDDYEGSTTLYYDRINIGAYLRNVAPILIDAPDATKMRDIWPIIKERFGLGLTAEEIVNDELNWDTVNGQLLRVVSSCLAWTGSVRILMKSRVPNLDDIIAIKELDGLKFFGQGVRASGEIYSYSRDTSDYGELLASLVTGTVISDVVVADLLAEMTADRWVLDDNAAPYNLYNAKVAFNGELGGRIPARAGYQYGIEIGLDENYCTAVGGPLIFYYNVDGHTASLQGRSPEEQG</sequence>